<dbReference type="Proteomes" id="UP000887568">
    <property type="component" value="Unplaced"/>
</dbReference>
<dbReference type="CTD" id="51696"/>
<dbReference type="InterPro" id="IPR054537">
    <property type="entry name" value="HECA_N"/>
</dbReference>
<evidence type="ECO:0000313" key="4">
    <source>
        <dbReference type="EnsemblMetazoa" id="XP_038049325.1"/>
    </source>
</evidence>
<feature type="region of interest" description="Disordered" evidence="1">
    <location>
        <begin position="1"/>
        <end position="44"/>
    </location>
</feature>
<feature type="region of interest" description="Disordered" evidence="1">
    <location>
        <begin position="158"/>
        <end position="322"/>
    </location>
</feature>
<evidence type="ECO:0008006" key="6">
    <source>
        <dbReference type="Google" id="ProtNLM"/>
    </source>
</evidence>
<dbReference type="InterPro" id="IPR026066">
    <property type="entry name" value="Headcase"/>
</dbReference>
<name>A0A913ZEF4_PATMI</name>
<organism evidence="4 5">
    <name type="scientific">Patiria miniata</name>
    <name type="common">Bat star</name>
    <name type="synonym">Asterina miniata</name>
    <dbReference type="NCBI Taxonomy" id="46514"/>
    <lineage>
        <taxon>Eukaryota</taxon>
        <taxon>Metazoa</taxon>
        <taxon>Echinodermata</taxon>
        <taxon>Eleutherozoa</taxon>
        <taxon>Asterozoa</taxon>
        <taxon>Asteroidea</taxon>
        <taxon>Valvatacea</taxon>
        <taxon>Valvatida</taxon>
        <taxon>Asterinidae</taxon>
        <taxon>Patiria</taxon>
    </lineage>
</organism>
<dbReference type="GeneID" id="119722967"/>
<accession>A0A913ZEF4</accession>
<feature type="domain" description="Headcase middle" evidence="3">
    <location>
        <begin position="345"/>
        <end position="539"/>
    </location>
</feature>
<dbReference type="OMA" id="NHDIQRR"/>
<feature type="compositionally biased region" description="Low complexity" evidence="1">
    <location>
        <begin position="230"/>
        <end position="245"/>
    </location>
</feature>
<dbReference type="PANTHER" id="PTHR13425:SF3">
    <property type="entry name" value="HEADCASE PROTEIN HOMOLOG"/>
    <property type="match status" value="1"/>
</dbReference>
<feature type="compositionally biased region" description="Polar residues" evidence="1">
    <location>
        <begin position="185"/>
        <end position="196"/>
    </location>
</feature>
<reference evidence="4" key="1">
    <citation type="submission" date="2022-11" db="UniProtKB">
        <authorList>
            <consortium name="EnsemblMetazoa"/>
        </authorList>
    </citation>
    <scope>IDENTIFICATION</scope>
</reference>
<protein>
    <recommendedName>
        <fullName evidence="6">Headcase middle domain-containing protein</fullName>
    </recommendedName>
</protein>
<evidence type="ECO:0000259" key="3">
    <source>
        <dbReference type="Pfam" id="PF16002"/>
    </source>
</evidence>
<evidence type="ECO:0000256" key="1">
    <source>
        <dbReference type="SAM" id="MobiDB-lite"/>
    </source>
</evidence>
<dbReference type="Pfam" id="PF16002">
    <property type="entry name" value="Headcase"/>
    <property type="match status" value="1"/>
</dbReference>
<feature type="domain" description="Headcase N-terminal" evidence="2">
    <location>
        <begin position="51"/>
        <end position="149"/>
    </location>
</feature>
<dbReference type="PANTHER" id="PTHR13425">
    <property type="entry name" value="HEADCASE PROTEIN"/>
    <property type="match status" value="1"/>
</dbReference>
<feature type="compositionally biased region" description="Polar residues" evidence="1">
    <location>
        <begin position="308"/>
        <end position="322"/>
    </location>
</feature>
<evidence type="ECO:0000259" key="2">
    <source>
        <dbReference type="Pfam" id="PF15353"/>
    </source>
</evidence>
<dbReference type="RefSeq" id="XP_038049325.1">
    <property type="nucleotide sequence ID" value="XM_038193397.1"/>
</dbReference>
<dbReference type="EnsemblMetazoa" id="XM_038193397.1">
    <property type="protein sequence ID" value="XP_038049325.1"/>
    <property type="gene ID" value="LOC119722967"/>
</dbReference>
<dbReference type="OrthoDB" id="10012848at2759"/>
<proteinExistence type="predicted"/>
<feature type="compositionally biased region" description="Basic and acidic residues" evidence="1">
    <location>
        <begin position="1"/>
        <end position="20"/>
    </location>
</feature>
<dbReference type="Pfam" id="PF15353">
    <property type="entry name" value="HECA_N"/>
    <property type="match status" value="1"/>
</dbReference>
<keyword evidence="5" id="KW-1185">Reference proteome</keyword>
<dbReference type="InterPro" id="IPR031947">
    <property type="entry name" value="Headcase_mid"/>
</dbReference>
<sequence length="552" mass="61040">MPFTKEERAKLKAERFRAEVADDGSDAEGENVKQEAEGSTDENSVGSLLPCCVPFGCTVGKMVNVLDPDDVEKVVCNNADCTHGEFMHKSCFLTWEEEVLTYLRSSGRARSWSEKQRRQNLWTKKGYDLAWKACSCQCAKGHLRKDLDWIPPKRVVNESEEGNLRKQRRRKKSSDKPSIGKATTLPGNSHSGSTASGHGRHRHASASSNENHTPPHSPVVKSDTVSSPTQSPHSCAHSLSSSHQQGVNASQQHVRCKRQSEGNKNDEFEWPPPRQYSSCSDGGDNILNSPSGHGGGLGLLPGQHHSQSQESTGQNKNNEKLGQNSNSLYLLQTHCQNKGQSKFDVSHNVPFVHRVDLSIFVKLLPPQKCNPYHIRMDSDQGPDGDEVRGFVLGALAAHGVATMICSMCQNRLPVFDCYPLIDGTFYLTPLNYSDVNLRLVLNGRVQYLGAVCMQCLEGVKHIVCRICNSRWDGSHHQLGTVYSYDIFAASPCCPGRVSCKQCGKPVTDPTRGTHFFSDYSQNIPCPHCGIPDFHFVKPLSSYEVLCQEVNTC</sequence>
<feature type="compositionally biased region" description="Basic and acidic residues" evidence="1">
    <location>
        <begin position="258"/>
        <end position="267"/>
    </location>
</feature>
<dbReference type="AlphaFoldDB" id="A0A913ZEF4"/>
<feature type="compositionally biased region" description="Polar residues" evidence="1">
    <location>
        <begin position="205"/>
        <end position="214"/>
    </location>
</feature>
<evidence type="ECO:0000313" key="5">
    <source>
        <dbReference type="Proteomes" id="UP000887568"/>
    </source>
</evidence>